<sequence>MKDSAAETTGVEEGDSRTQGQEHDLKMKCAQTDIEEDCPPPDEIECKICYQHYNAYKRKPKILDCLHRVCTQCLNKILDVAEGAGFILCPFCRHQTPIADSEVSALPDDANIMSRLAMQEKSWSSDHTGEVLLTPKSFSSSSPSPDSSSCLVITMTEEQRDSEHAPRQNSAIYPEQSLESVSVGSDGHVDQYATSKLCHHVPRTLVWLLGFLYFGSLPLGIYLLVLQKVTLGIVSVSLVPTSLTVCLVYEFCSVCVRACVTGADSILE</sequence>
<dbReference type="PROSITE" id="PS00518">
    <property type="entry name" value="ZF_RING_1"/>
    <property type="match status" value="1"/>
</dbReference>
<keyword evidence="3" id="KW-0479">Metal-binding</keyword>
<dbReference type="Proteomes" id="UP000005226">
    <property type="component" value="Chromosome 13"/>
</dbReference>
<dbReference type="Ensembl" id="ENSTRUT00000021843.3">
    <property type="protein sequence ID" value="ENSTRUP00000021755.3"/>
    <property type="gene ID" value="ENSTRUG00000008666.3"/>
</dbReference>
<keyword evidence="10" id="KW-0472">Membrane</keyword>
<keyword evidence="10" id="KW-0812">Transmembrane</keyword>
<dbReference type="UniPathway" id="UPA00143"/>
<dbReference type="GO" id="GO:0016567">
    <property type="term" value="P:protein ubiquitination"/>
    <property type="evidence" value="ECO:0007669"/>
    <property type="project" value="UniProtKB-UniPathway"/>
</dbReference>
<dbReference type="OMA" id="LAMRDKS"/>
<accession>H2TAR5</accession>
<evidence type="ECO:0000256" key="10">
    <source>
        <dbReference type="SAM" id="Phobius"/>
    </source>
</evidence>
<dbReference type="InterPro" id="IPR001841">
    <property type="entry name" value="Znf_RING"/>
</dbReference>
<dbReference type="InterPro" id="IPR018957">
    <property type="entry name" value="Znf_C3HC4_RING-type"/>
</dbReference>
<evidence type="ECO:0000313" key="12">
    <source>
        <dbReference type="Ensembl" id="ENSTRUP00000021755.3"/>
    </source>
</evidence>
<evidence type="ECO:0000259" key="11">
    <source>
        <dbReference type="PROSITE" id="PS50089"/>
    </source>
</evidence>
<evidence type="ECO:0000256" key="2">
    <source>
        <dbReference type="ARBA" id="ARBA00014050"/>
    </source>
</evidence>
<keyword evidence="10" id="KW-1133">Transmembrane helix</keyword>
<dbReference type="Gene3D" id="3.30.40.10">
    <property type="entry name" value="Zinc/RING finger domain, C3HC4 (zinc finger)"/>
    <property type="match status" value="1"/>
</dbReference>
<protein>
    <recommendedName>
        <fullName evidence="2">E3 ubiquitin-protein ligase RNF182</fullName>
    </recommendedName>
    <alternativeName>
        <fullName evidence="7">RING finger protein 182</fullName>
    </alternativeName>
    <alternativeName>
        <fullName evidence="6">RING-type E3 ubiquitin transferase RNF182</fullName>
    </alternativeName>
</protein>
<dbReference type="SUPFAM" id="SSF57850">
    <property type="entry name" value="RING/U-box"/>
    <property type="match status" value="1"/>
</dbReference>
<evidence type="ECO:0000256" key="8">
    <source>
        <dbReference type="PROSITE-ProRule" id="PRU00175"/>
    </source>
</evidence>
<dbReference type="GO" id="GO:0008270">
    <property type="term" value="F:zinc ion binding"/>
    <property type="evidence" value="ECO:0007669"/>
    <property type="project" value="UniProtKB-KW"/>
</dbReference>
<reference evidence="12" key="3">
    <citation type="submission" date="2025-09" db="UniProtKB">
        <authorList>
            <consortium name="Ensembl"/>
        </authorList>
    </citation>
    <scope>IDENTIFICATION</scope>
</reference>
<dbReference type="PROSITE" id="PS50089">
    <property type="entry name" value="ZF_RING_2"/>
    <property type="match status" value="1"/>
</dbReference>
<dbReference type="PANTHER" id="PTHR46675">
    <property type="entry name" value="E3 UBIQUITIN-PROTEIN LIGASE RNF182"/>
    <property type="match status" value="1"/>
</dbReference>
<feature type="region of interest" description="Disordered" evidence="9">
    <location>
        <begin position="1"/>
        <end position="25"/>
    </location>
</feature>
<proteinExistence type="predicted"/>
<dbReference type="InterPro" id="IPR013083">
    <property type="entry name" value="Znf_RING/FYVE/PHD"/>
</dbReference>
<evidence type="ECO:0000256" key="4">
    <source>
        <dbReference type="ARBA" id="ARBA00022771"/>
    </source>
</evidence>
<evidence type="ECO:0000256" key="1">
    <source>
        <dbReference type="ARBA" id="ARBA00011482"/>
    </source>
</evidence>
<evidence type="ECO:0000256" key="3">
    <source>
        <dbReference type="ARBA" id="ARBA00022723"/>
    </source>
</evidence>
<dbReference type="SMART" id="SM00184">
    <property type="entry name" value="RING"/>
    <property type="match status" value="1"/>
</dbReference>
<dbReference type="InterPro" id="IPR017907">
    <property type="entry name" value="Znf_RING_CS"/>
</dbReference>
<dbReference type="GeneTree" id="ENSGT00730000111020"/>
<name>H2TAR5_TAKRU</name>
<dbReference type="InParanoid" id="H2TAR5"/>
<dbReference type="PANTHER" id="PTHR46675:SF1">
    <property type="entry name" value="E3 UBIQUITIN-PROTEIN LIGASE RNF182"/>
    <property type="match status" value="1"/>
</dbReference>
<keyword evidence="4 8" id="KW-0863">Zinc-finger</keyword>
<reference evidence="12 13" key="1">
    <citation type="journal article" date="2011" name="Genome Biol. Evol.">
        <title>Integration of the genetic map and genome assembly of fugu facilitates insights into distinct features of genome evolution in teleosts and mammals.</title>
        <authorList>
            <person name="Kai W."/>
            <person name="Kikuchi K."/>
            <person name="Tohari S."/>
            <person name="Chew A.K."/>
            <person name="Tay A."/>
            <person name="Fujiwara A."/>
            <person name="Hosoya S."/>
            <person name="Suetake H."/>
            <person name="Naruse K."/>
            <person name="Brenner S."/>
            <person name="Suzuki Y."/>
            <person name="Venkatesh B."/>
        </authorList>
    </citation>
    <scope>NUCLEOTIDE SEQUENCE [LARGE SCALE GENOMIC DNA]</scope>
</reference>
<comment type="subunit">
    <text evidence="1">Interacts with ATP6V0C.</text>
</comment>
<dbReference type="eggNOG" id="KOG2177">
    <property type="taxonomic scope" value="Eukaryota"/>
</dbReference>
<feature type="transmembrane region" description="Helical" evidence="10">
    <location>
        <begin position="231"/>
        <end position="251"/>
    </location>
</feature>
<organism evidence="12 13">
    <name type="scientific">Takifugu rubripes</name>
    <name type="common">Japanese pufferfish</name>
    <name type="synonym">Fugu rubripes</name>
    <dbReference type="NCBI Taxonomy" id="31033"/>
    <lineage>
        <taxon>Eukaryota</taxon>
        <taxon>Metazoa</taxon>
        <taxon>Chordata</taxon>
        <taxon>Craniata</taxon>
        <taxon>Vertebrata</taxon>
        <taxon>Euteleostomi</taxon>
        <taxon>Actinopterygii</taxon>
        <taxon>Neopterygii</taxon>
        <taxon>Teleostei</taxon>
        <taxon>Neoteleostei</taxon>
        <taxon>Acanthomorphata</taxon>
        <taxon>Eupercaria</taxon>
        <taxon>Tetraodontiformes</taxon>
        <taxon>Tetradontoidea</taxon>
        <taxon>Tetraodontidae</taxon>
        <taxon>Takifugu</taxon>
    </lineage>
</organism>
<feature type="transmembrane region" description="Helical" evidence="10">
    <location>
        <begin position="205"/>
        <end position="224"/>
    </location>
</feature>
<evidence type="ECO:0000256" key="7">
    <source>
        <dbReference type="ARBA" id="ARBA00031239"/>
    </source>
</evidence>
<feature type="compositionally biased region" description="Basic and acidic residues" evidence="9">
    <location>
        <begin position="14"/>
        <end position="25"/>
    </location>
</feature>
<dbReference type="AlphaFoldDB" id="H2TAR5"/>
<reference evidence="12" key="2">
    <citation type="submission" date="2025-08" db="UniProtKB">
        <authorList>
            <consortium name="Ensembl"/>
        </authorList>
    </citation>
    <scope>IDENTIFICATION</scope>
</reference>
<dbReference type="Pfam" id="PF00097">
    <property type="entry name" value="zf-C3HC4"/>
    <property type="match status" value="1"/>
</dbReference>
<feature type="domain" description="RING-type" evidence="11">
    <location>
        <begin position="46"/>
        <end position="93"/>
    </location>
</feature>
<gene>
    <name evidence="12" type="primary">zgc:165481</name>
</gene>
<keyword evidence="13" id="KW-1185">Reference proteome</keyword>
<evidence type="ECO:0000256" key="9">
    <source>
        <dbReference type="SAM" id="MobiDB-lite"/>
    </source>
</evidence>
<evidence type="ECO:0000256" key="6">
    <source>
        <dbReference type="ARBA" id="ARBA00030086"/>
    </source>
</evidence>
<dbReference type="OrthoDB" id="8062037at2759"/>
<evidence type="ECO:0000313" key="13">
    <source>
        <dbReference type="Proteomes" id="UP000005226"/>
    </source>
</evidence>
<dbReference type="InterPro" id="IPR042285">
    <property type="entry name" value="RNF182"/>
</dbReference>
<evidence type="ECO:0000256" key="5">
    <source>
        <dbReference type="ARBA" id="ARBA00022833"/>
    </source>
</evidence>
<keyword evidence="5" id="KW-0862">Zinc</keyword>